<protein>
    <recommendedName>
        <fullName evidence="2">Phasin domain-containing protein</fullName>
    </recommendedName>
</protein>
<evidence type="ECO:0000259" key="2">
    <source>
        <dbReference type="Pfam" id="PF09361"/>
    </source>
</evidence>
<comment type="caution">
    <text evidence="3">The sequence shown here is derived from an EMBL/GenBank/DDBJ whole genome shotgun (WGS) entry which is preliminary data.</text>
</comment>
<feature type="region of interest" description="Disordered" evidence="1">
    <location>
        <begin position="91"/>
        <end position="176"/>
    </location>
</feature>
<proteinExistence type="predicted"/>
<evidence type="ECO:0000313" key="4">
    <source>
        <dbReference type="Proteomes" id="UP000075613"/>
    </source>
</evidence>
<dbReference type="OrthoDB" id="9101859at2"/>
<feature type="domain" description="Phasin" evidence="2">
    <location>
        <begin position="12"/>
        <end position="85"/>
    </location>
</feature>
<dbReference type="EMBL" id="LRBG01000036">
    <property type="protein sequence ID" value="KXU84379.1"/>
    <property type="molecule type" value="Genomic_DNA"/>
</dbReference>
<dbReference type="STRING" id="1399968.CI15_23200"/>
<gene>
    <name evidence="3" type="ORF">CI15_23200</name>
</gene>
<evidence type="ECO:0000256" key="1">
    <source>
        <dbReference type="SAM" id="MobiDB-lite"/>
    </source>
</evidence>
<feature type="compositionally biased region" description="Basic and acidic residues" evidence="1">
    <location>
        <begin position="91"/>
        <end position="102"/>
    </location>
</feature>
<dbReference type="AlphaFoldDB" id="A0A149PH83"/>
<dbReference type="InterPro" id="IPR018968">
    <property type="entry name" value="Phasin"/>
</dbReference>
<keyword evidence="4" id="KW-1185">Reference proteome</keyword>
<dbReference type="Pfam" id="PF09361">
    <property type="entry name" value="Phasin_2"/>
    <property type="match status" value="1"/>
</dbReference>
<name>A0A149PH83_9BURK</name>
<evidence type="ECO:0000313" key="3">
    <source>
        <dbReference type="EMBL" id="KXU84379.1"/>
    </source>
</evidence>
<accession>A0A149PH83</accession>
<reference evidence="3 4" key="1">
    <citation type="journal article" date="2015" name="Int. J. Syst. Evol. Microbiol.">
        <title>Burkholderia monticola sp. nov., isolated from mountain soil.</title>
        <authorList>
            <person name="Baek I."/>
            <person name="Seo B."/>
            <person name="Lee I."/>
            <person name="Yi H."/>
            <person name="Chun J."/>
        </authorList>
    </citation>
    <scope>NUCLEOTIDE SEQUENCE [LARGE SCALE GENOMIC DNA]</scope>
    <source>
        <strain evidence="3 4">JC2948</strain>
    </source>
</reference>
<organism evidence="3 4">
    <name type="scientific">Paraburkholderia monticola</name>
    <dbReference type="NCBI Taxonomy" id="1399968"/>
    <lineage>
        <taxon>Bacteria</taxon>
        <taxon>Pseudomonadati</taxon>
        <taxon>Pseudomonadota</taxon>
        <taxon>Betaproteobacteria</taxon>
        <taxon>Burkholderiales</taxon>
        <taxon>Burkholderiaceae</taxon>
        <taxon>Paraburkholderia</taxon>
    </lineage>
</organism>
<dbReference type="Proteomes" id="UP000075613">
    <property type="component" value="Unassembled WGS sequence"/>
</dbReference>
<sequence>MPMTLSVPISVTQLPGQFVAGVCALTRLNADTCRSAFAGAAQQWENVLLAQTPEQFVRRQADVMSWLALQFAGYTRGWMDIVSETIGLGHAARDHDDGHEPEAGATPAGTSADATAVDAMTRGAVPEPEQAEGESAAGRHTDAWELTRAILSRAAKPDSDTAKRQNPPRTRRSSTR</sequence>